<evidence type="ECO:0000313" key="1">
    <source>
        <dbReference type="EMBL" id="SKB91429.1"/>
    </source>
</evidence>
<evidence type="ECO:0000313" key="2">
    <source>
        <dbReference type="Proteomes" id="UP000191055"/>
    </source>
</evidence>
<accession>A0A1T5F5K7</accession>
<keyword evidence="2" id="KW-1185">Reference proteome</keyword>
<sequence length="66" mass="7798">MTVDQILNFEGELPKEISLEDKTEMEQFKLIQQLEEEDKQTVFKIINTMLTKSKFKDFFNINIAAL</sequence>
<dbReference type="Proteomes" id="UP000191055">
    <property type="component" value="Unassembled WGS sequence"/>
</dbReference>
<evidence type="ECO:0008006" key="3">
    <source>
        <dbReference type="Google" id="ProtNLM"/>
    </source>
</evidence>
<protein>
    <recommendedName>
        <fullName evidence="3">Transcriptional regulator</fullName>
    </recommendedName>
</protein>
<dbReference type="KEGG" id="asx:CDL62_13975"/>
<gene>
    <name evidence="1" type="ORF">SAMN03080601_01486</name>
</gene>
<dbReference type="AlphaFoldDB" id="A0A1T5F5K7"/>
<name>A0A1T5F5K7_9BACT</name>
<dbReference type="STRING" id="889453.SAMN03080601_01486"/>
<reference evidence="1 2" key="1">
    <citation type="submission" date="2017-02" db="EMBL/GenBank/DDBJ databases">
        <authorList>
            <person name="Peterson S.W."/>
        </authorList>
    </citation>
    <scope>NUCLEOTIDE SEQUENCE [LARGE SCALE GENOMIC DNA]</scope>
    <source>
        <strain evidence="1 2">DSM 24412</strain>
    </source>
</reference>
<organism evidence="1 2">
    <name type="scientific">Alkalitalea saponilacus</name>
    <dbReference type="NCBI Taxonomy" id="889453"/>
    <lineage>
        <taxon>Bacteria</taxon>
        <taxon>Pseudomonadati</taxon>
        <taxon>Bacteroidota</taxon>
        <taxon>Bacteroidia</taxon>
        <taxon>Marinilabiliales</taxon>
        <taxon>Marinilabiliaceae</taxon>
        <taxon>Alkalitalea</taxon>
    </lineage>
</organism>
<dbReference type="EMBL" id="FUYV01000007">
    <property type="protein sequence ID" value="SKB91429.1"/>
    <property type="molecule type" value="Genomic_DNA"/>
</dbReference>
<proteinExistence type="predicted"/>